<evidence type="ECO:0000313" key="1">
    <source>
        <dbReference type="EMBL" id="TQL96561.1"/>
    </source>
</evidence>
<proteinExistence type="predicted"/>
<dbReference type="EMBL" id="VFOZ01000001">
    <property type="protein sequence ID" value="TQL96561.1"/>
    <property type="molecule type" value="Genomic_DNA"/>
</dbReference>
<dbReference type="Proteomes" id="UP000316096">
    <property type="component" value="Unassembled WGS sequence"/>
</dbReference>
<reference evidence="1 2" key="1">
    <citation type="submission" date="2019-06" db="EMBL/GenBank/DDBJ databases">
        <title>Sequencing the genomes of 1000 actinobacteria strains.</title>
        <authorList>
            <person name="Klenk H.-P."/>
        </authorList>
    </citation>
    <scope>NUCLEOTIDE SEQUENCE [LARGE SCALE GENOMIC DNA]</scope>
    <source>
        <strain evidence="1 2">DSM 102200</strain>
    </source>
</reference>
<dbReference type="AlphaFoldDB" id="A0A543CHK3"/>
<evidence type="ECO:0000313" key="2">
    <source>
        <dbReference type="Proteomes" id="UP000316096"/>
    </source>
</evidence>
<comment type="caution">
    <text evidence="1">The sequence shown here is derived from an EMBL/GenBank/DDBJ whole genome shotgun (WGS) entry which is preliminary data.</text>
</comment>
<accession>A0A543CHK3</accession>
<protein>
    <recommendedName>
        <fullName evidence="3">Helix-turn-helix protein</fullName>
    </recommendedName>
</protein>
<keyword evidence="2" id="KW-1185">Reference proteome</keyword>
<evidence type="ECO:0008006" key="3">
    <source>
        <dbReference type="Google" id="ProtNLM"/>
    </source>
</evidence>
<gene>
    <name evidence="1" type="ORF">FB559_2100</name>
</gene>
<sequence>MSLAELGELPAVVDLITAGKALGIGRTKSYELAQSGEFPCRVLRVGKTYLVPTPELLTLLGYPGGAGRPEPEGE</sequence>
<name>A0A543CHK3_9ACTN</name>
<dbReference type="OrthoDB" id="3541350at2"/>
<organism evidence="1 2">
    <name type="scientific">Actinoallomurus bryophytorum</name>
    <dbReference type="NCBI Taxonomy" id="1490222"/>
    <lineage>
        <taxon>Bacteria</taxon>
        <taxon>Bacillati</taxon>
        <taxon>Actinomycetota</taxon>
        <taxon>Actinomycetes</taxon>
        <taxon>Streptosporangiales</taxon>
        <taxon>Thermomonosporaceae</taxon>
        <taxon>Actinoallomurus</taxon>
    </lineage>
</organism>